<name>A0A926I1L3_9FIRM</name>
<dbReference type="SUPFAM" id="SSF51556">
    <property type="entry name" value="Metallo-dependent hydrolases"/>
    <property type="match status" value="1"/>
</dbReference>
<dbReference type="CDD" id="cd01292">
    <property type="entry name" value="metallo-dependent_hydrolases"/>
    <property type="match status" value="1"/>
</dbReference>
<proteinExistence type="predicted"/>
<dbReference type="GO" id="GO:0005737">
    <property type="term" value="C:cytoplasm"/>
    <property type="evidence" value="ECO:0007669"/>
    <property type="project" value="TreeGrafter"/>
</dbReference>
<dbReference type="PANTHER" id="PTHR21240">
    <property type="entry name" value="2-AMINO-3-CARBOXYLMUCONATE-6-SEMIALDEHYDE DECARBOXYLASE"/>
    <property type="match status" value="1"/>
</dbReference>
<evidence type="ECO:0000256" key="1">
    <source>
        <dbReference type="ARBA" id="ARBA00023239"/>
    </source>
</evidence>
<dbReference type="Proteomes" id="UP000657006">
    <property type="component" value="Unassembled WGS sequence"/>
</dbReference>
<gene>
    <name evidence="3" type="ORF">H8730_06180</name>
</gene>
<evidence type="ECO:0000259" key="2">
    <source>
        <dbReference type="Pfam" id="PF04909"/>
    </source>
</evidence>
<dbReference type="PANTHER" id="PTHR21240:SF28">
    <property type="entry name" value="ISO-OROTATE DECARBOXYLASE (EUROFUNG)"/>
    <property type="match status" value="1"/>
</dbReference>
<dbReference type="Gene3D" id="3.20.20.140">
    <property type="entry name" value="Metal-dependent hydrolases"/>
    <property type="match status" value="1"/>
</dbReference>
<evidence type="ECO:0000313" key="3">
    <source>
        <dbReference type="EMBL" id="MBC8543126.1"/>
    </source>
</evidence>
<keyword evidence="4" id="KW-1185">Reference proteome</keyword>
<dbReference type="GO" id="GO:0016831">
    <property type="term" value="F:carboxy-lyase activity"/>
    <property type="evidence" value="ECO:0007669"/>
    <property type="project" value="InterPro"/>
</dbReference>
<dbReference type="InterPro" id="IPR032466">
    <property type="entry name" value="Metal_Hydrolase"/>
</dbReference>
<reference evidence="3" key="1">
    <citation type="submission" date="2020-08" db="EMBL/GenBank/DDBJ databases">
        <title>Genome public.</title>
        <authorList>
            <person name="Liu C."/>
            <person name="Sun Q."/>
        </authorList>
    </citation>
    <scope>NUCLEOTIDE SEQUENCE</scope>
    <source>
        <strain evidence="3">NSJ-32</strain>
    </source>
</reference>
<evidence type="ECO:0000313" key="4">
    <source>
        <dbReference type="Proteomes" id="UP000657006"/>
    </source>
</evidence>
<dbReference type="GO" id="GO:0016787">
    <property type="term" value="F:hydrolase activity"/>
    <property type="evidence" value="ECO:0007669"/>
    <property type="project" value="InterPro"/>
</dbReference>
<comment type="caution">
    <text evidence="3">The sequence shown here is derived from an EMBL/GenBank/DDBJ whole genome shotgun (WGS) entry which is preliminary data.</text>
</comment>
<dbReference type="AlphaFoldDB" id="A0A926I1L3"/>
<protein>
    <submittedName>
        <fullName evidence="3">Amidohydrolase family protein</fullName>
    </submittedName>
</protein>
<dbReference type="RefSeq" id="WP_177717526.1">
    <property type="nucleotide sequence ID" value="NZ_JACRSQ010000007.1"/>
</dbReference>
<dbReference type="Pfam" id="PF04909">
    <property type="entry name" value="Amidohydro_2"/>
    <property type="match status" value="1"/>
</dbReference>
<accession>A0A926I1L3</accession>
<feature type="domain" description="Amidohydrolase-related" evidence="2">
    <location>
        <begin position="3"/>
        <end position="257"/>
    </location>
</feature>
<dbReference type="GO" id="GO:0019748">
    <property type="term" value="P:secondary metabolic process"/>
    <property type="evidence" value="ECO:0007669"/>
    <property type="project" value="TreeGrafter"/>
</dbReference>
<organism evidence="3 4">
    <name type="scientific">Bianquea renquensis</name>
    <dbReference type="NCBI Taxonomy" id="2763661"/>
    <lineage>
        <taxon>Bacteria</taxon>
        <taxon>Bacillati</taxon>
        <taxon>Bacillota</taxon>
        <taxon>Clostridia</taxon>
        <taxon>Eubacteriales</taxon>
        <taxon>Bianqueaceae</taxon>
        <taxon>Bianquea</taxon>
    </lineage>
</organism>
<dbReference type="EMBL" id="JACRSQ010000007">
    <property type="protein sequence ID" value="MBC8543126.1"/>
    <property type="molecule type" value="Genomic_DNA"/>
</dbReference>
<keyword evidence="1" id="KW-0456">Lyase</keyword>
<dbReference type="InterPro" id="IPR032465">
    <property type="entry name" value="ACMSD"/>
</dbReference>
<dbReference type="InterPro" id="IPR006680">
    <property type="entry name" value="Amidohydro-rel"/>
</dbReference>
<sequence>MIIDFHTHAYPDKIADKGVQYIGDFYALPMYGKGTIAHLKQVEREAGVTYTVVLGVAVRPDLVQSINNWLLSVLDDELIGFGTIHAAYEDNAGEIARFLAEGCRGAKIHPDMQEYVIDDPRLDSAYDYLSQVEAPLMVHLGDARYEYSMPQRLAKVMDRFPRLKVIGAHLGGYTRWDDALTLCGRENLWLDTSSALWALDPALSRNIIERHGEDRILFGTDYPVSLPEREFQLLDRLGLSDSVKEKILYRNGAELLKIPARK</sequence>